<keyword evidence="5 7" id="KW-1133">Transmembrane helix</keyword>
<evidence type="ECO:0000256" key="7">
    <source>
        <dbReference type="SAM" id="Phobius"/>
    </source>
</evidence>
<dbReference type="Gene3D" id="3.40.50.720">
    <property type="entry name" value="NAD(P)-binding Rossmann-like Domain"/>
    <property type="match status" value="1"/>
</dbReference>
<feature type="transmembrane region" description="Helical" evidence="7">
    <location>
        <begin position="38"/>
        <end position="58"/>
    </location>
</feature>
<protein>
    <submittedName>
        <fullName evidence="9">Sugar transferase</fullName>
    </submittedName>
</protein>
<dbReference type="Pfam" id="PF13727">
    <property type="entry name" value="CoA_binding_3"/>
    <property type="match status" value="1"/>
</dbReference>
<comment type="subcellular location">
    <subcellularLocation>
        <location evidence="1">Membrane</location>
        <topology evidence="1">Multi-pass membrane protein</topology>
    </subcellularLocation>
</comment>
<evidence type="ECO:0000313" key="9">
    <source>
        <dbReference type="EMBL" id="KKR40752.1"/>
    </source>
</evidence>
<feature type="transmembrane region" description="Helical" evidence="7">
    <location>
        <begin position="70"/>
        <end position="91"/>
    </location>
</feature>
<evidence type="ECO:0000256" key="6">
    <source>
        <dbReference type="ARBA" id="ARBA00023136"/>
    </source>
</evidence>
<evidence type="ECO:0000256" key="5">
    <source>
        <dbReference type="ARBA" id="ARBA00022989"/>
    </source>
</evidence>
<dbReference type="InterPro" id="IPR017475">
    <property type="entry name" value="EPS_sugar_tfrase"/>
</dbReference>
<feature type="domain" description="Bacterial sugar transferase" evidence="8">
    <location>
        <begin position="265"/>
        <end position="447"/>
    </location>
</feature>
<evidence type="ECO:0000313" key="10">
    <source>
        <dbReference type="Proteomes" id="UP000034072"/>
    </source>
</evidence>
<evidence type="ECO:0000256" key="1">
    <source>
        <dbReference type="ARBA" id="ARBA00004141"/>
    </source>
</evidence>
<comment type="similarity">
    <text evidence="2">Belongs to the bacterial sugar transferase family.</text>
</comment>
<dbReference type="GO" id="GO:0016780">
    <property type="term" value="F:phosphotransferase activity, for other substituted phosphate groups"/>
    <property type="evidence" value="ECO:0007669"/>
    <property type="project" value="TreeGrafter"/>
</dbReference>
<feature type="transmembrane region" description="Helical" evidence="7">
    <location>
        <begin position="103"/>
        <end position="124"/>
    </location>
</feature>
<sequence>MKRFSLLISDIIILYASLAIMILFRYGSRFSEQFNIHLIPFLVIFGLWIITFYILNLYEIQTLKNGYSFYVDFIKAITISFSISVAFFYLFPLYGITPKTNLIVFSLIFLLLGFLNRFGLNALLENAFKKRLVIVGINHQSLELARHIKDNPQLGYRLAHVVDLTSVTEKIEEEFKEFSVVRGITKLQEIINSEKIDVIIISPDAYQVPKIIELFYGALEKKVNFYDLSLFYEQVTGMVPLGTINQTWFIGNLTEGSKNSYETIKRGTDIVISIVVGAVFLVIYPFAVLAIKLSSSGPIFYHQKRVGLHGKVFKMIKFRTMPIDAEKDGAIWASENDTRANNVGRFMRRTRIDELPQVWNILKDEMSFVGPRAERPEFHKQLQDGVPFYEERYLIKPGLTGWAQINYRYGASINDAAEKLKYDLYYIKNRSLPLDIGILLKTIRIALQQAGR</sequence>
<dbReference type="NCBIfam" id="TIGR03025">
    <property type="entry name" value="EPS_sugtrans"/>
    <property type="match status" value="1"/>
</dbReference>
<dbReference type="PANTHER" id="PTHR30576">
    <property type="entry name" value="COLANIC BIOSYNTHESIS UDP-GLUCOSE LIPID CARRIER TRANSFERASE"/>
    <property type="match status" value="1"/>
</dbReference>
<evidence type="ECO:0000256" key="3">
    <source>
        <dbReference type="ARBA" id="ARBA00022679"/>
    </source>
</evidence>
<keyword evidence="6 7" id="KW-0472">Membrane</keyword>
<evidence type="ECO:0000256" key="4">
    <source>
        <dbReference type="ARBA" id="ARBA00022692"/>
    </source>
</evidence>
<keyword evidence="4 7" id="KW-0812">Transmembrane</keyword>
<comment type="caution">
    <text evidence="9">The sequence shown here is derived from an EMBL/GenBank/DDBJ whole genome shotgun (WGS) entry which is preliminary data.</text>
</comment>
<gene>
    <name evidence="9" type="ORF">UT75_C0005G0060</name>
</gene>
<dbReference type="PANTHER" id="PTHR30576:SF0">
    <property type="entry name" value="UNDECAPRENYL-PHOSPHATE N-ACETYLGALACTOSAMINYL 1-PHOSPHATE TRANSFERASE-RELATED"/>
    <property type="match status" value="1"/>
</dbReference>
<dbReference type="InterPro" id="IPR003362">
    <property type="entry name" value="Bact_transf"/>
</dbReference>
<dbReference type="Pfam" id="PF02397">
    <property type="entry name" value="Bac_transf"/>
    <property type="match status" value="1"/>
</dbReference>
<organism evidence="9 10">
    <name type="scientific">Candidatus Yanofskybacteria bacterium GW2011_GWE2_40_11</name>
    <dbReference type="NCBI Taxonomy" id="1619033"/>
    <lineage>
        <taxon>Bacteria</taxon>
        <taxon>Candidatus Yanofskyibacteriota</taxon>
    </lineage>
</organism>
<feature type="transmembrane region" description="Helical" evidence="7">
    <location>
        <begin position="270"/>
        <end position="291"/>
    </location>
</feature>
<feature type="transmembrane region" description="Helical" evidence="7">
    <location>
        <begin position="7"/>
        <end position="26"/>
    </location>
</feature>
<dbReference type="EMBL" id="LBXZ01000005">
    <property type="protein sequence ID" value="KKR40752.1"/>
    <property type="molecule type" value="Genomic_DNA"/>
</dbReference>
<dbReference type="GO" id="GO:0016020">
    <property type="term" value="C:membrane"/>
    <property type="evidence" value="ECO:0007669"/>
    <property type="project" value="UniProtKB-SubCell"/>
</dbReference>
<name>A0A0G0TSB8_9BACT</name>
<reference evidence="9 10" key="1">
    <citation type="journal article" date="2015" name="Nature">
        <title>rRNA introns, odd ribosomes, and small enigmatic genomes across a large radiation of phyla.</title>
        <authorList>
            <person name="Brown C.T."/>
            <person name="Hug L.A."/>
            <person name="Thomas B.C."/>
            <person name="Sharon I."/>
            <person name="Castelle C.J."/>
            <person name="Singh A."/>
            <person name="Wilkins M.J."/>
            <person name="Williams K.H."/>
            <person name="Banfield J.F."/>
        </authorList>
    </citation>
    <scope>NUCLEOTIDE SEQUENCE [LARGE SCALE GENOMIC DNA]</scope>
</reference>
<evidence type="ECO:0000256" key="2">
    <source>
        <dbReference type="ARBA" id="ARBA00006464"/>
    </source>
</evidence>
<accession>A0A0G0TSB8</accession>
<dbReference type="Proteomes" id="UP000034072">
    <property type="component" value="Unassembled WGS sequence"/>
</dbReference>
<keyword evidence="3 9" id="KW-0808">Transferase</keyword>
<proteinExistence type="inferred from homology"/>
<dbReference type="AlphaFoldDB" id="A0A0G0TSB8"/>
<evidence type="ECO:0000259" key="8">
    <source>
        <dbReference type="Pfam" id="PF02397"/>
    </source>
</evidence>